<protein>
    <submittedName>
        <fullName evidence="1">Uncharacterized protein</fullName>
    </submittedName>
</protein>
<sequence length="86" mass="9787">MTPYTLNPMGKPMDVGCGSKTPVAFLGLKRVRQAGWEWVVYAGGTTVFGGEHYVPHHHYYIHQESETPFTYPEVSHQRNRGVPQRD</sequence>
<dbReference type="AlphaFoldDB" id="A0A4Y2CWH3"/>
<evidence type="ECO:0000313" key="1">
    <source>
        <dbReference type="EMBL" id="GBM08743.1"/>
    </source>
</evidence>
<organism evidence="1 2">
    <name type="scientific">Araneus ventricosus</name>
    <name type="common">Orbweaver spider</name>
    <name type="synonym">Epeira ventricosa</name>
    <dbReference type="NCBI Taxonomy" id="182803"/>
    <lineage>
        <taxon>Eukaryota</taxon>
        <taxon>Metazoa</taxon>
        <taxon>Ecdysozoa</taxon>
        <taxon>Arthropoda</taxon>
        <taxon>Chelicerata</taxon>
        <taxon>Arachnida</taxon>
        <taxon>Araneae</taxon>
        <taxon>Araneomorphae</taxon>
        <taxon>Entelegynae</taxon>
        <taxon>Araneoidea</taxon>
        <taxon>Araneidae</taxon>
        <taxon>Araneus</taxon>
    </lineage>
</organism>
<accession>A0A4Y2CWH3</accession>
<dbReference type="Proteomes" id="UP000499080">
    <property type="component" value="Unassembled WGS sequence"/>
</dbReference>
<dbReference type="EMBL" id="BGPR01000261">
    <property type="protein sequence ID" value="GBM08743.1"/>
    <property type="molecule type" value="Genomic_DNA"/>
</dbReference>
<name>A0A4Y2CWH3_ARAVE</name>
<reference evidence="1 2" key="1">
    <citation type="journal article" date="2019" name="Sci. Rep.">
        <title>Orb-weaving spider Araneus ventricosus genome elucidates the spidroin gene catalogue.</title>
        <authorList>
            <person name="Kono N."/>
            <person name="Nakamura H."/>
            <person name="Ohtoshi R."/>
            <person name="Moran D.A.P."/>
            <person name="Shinohara A."/>
            <person name="Yoshida Y."/>
            <person name="Fujiwara M."/>
            <person name="Mori M."/>
            <person name="Tomita M."/>
            <person name="Arakawa K."/>
        </authorList>
    </citation>
    <scope>NUCLEOTIDE SEQUENCE [LARGE SCALE GENOMIC DNA]</scope>
</reference>
<comment type="caution">
    <text evidence="1">The sequence shown here is derived from an EMBL/GenBank/DDBJ whole genome shotgun (WGS) entry which is preliminary data.</text>
</comment>
<gene>
    <name evidence="1" type="ORF">AVEN_950_1</name>
</gene>
<proteinExistence type="predicted"/>
<keyword evidence="2" id="KW-1185">Reference proteome</keyword>
<evidence type="ECO:0000313" key="2">
    <source>
        <dbReference type="Proteomes" id="UP000499080"/>
    </source>
</evidence>